<feature type="region of interest" description="Disordered" evidence="1">
    <location>
        <begin position="93"/>
        <end position="112"/>
    </location>
</feature>
<reference evidence="2" key="1">
    <citation type="submission" date="2020-05" db="EMBL/GenBank/DDBJ databases">
        <title>WGS assembly of Panicum virgatum.</title>
        <authorList>
            <person name="Lovell J.T."/>
            <person name="Jenkins J."/>
            <person name="Shu S."/>
            <person name="Juenger T.E."/>
            <person name="Schmutz J."/>
        </authorList>
    </citation>
    <scope>NUCLEOTIDE SEQUENCE</scope>
    <source>
        <strain evidence="2">AP13</strain>
    </source>
</reference>
<organism evidence="2 3">
    <name type="scientific">Panicum virgatum</name>
    <name type="common">Blackwell switchgrass</name>
    <dbReference type="NCBI Taxonomy" id="38727"/>
    <lineage>
        <taxon>Eukaryota</taxon>
        <taxon>Viridiplantae</taxon>
        <taxon>Streptophyta</taxon>
        <taxon>Embryophyta</taxon>
        <taxon>Tracheophyta</taxon>
        <taxon>Spermatophyta</taxon>
        <taxon>Magnoliopsida</taxon>
        <taxon>Liliopsida</taxon>
        <taxon>Poales</taxon>
        <taxon>Poaceae</taxon>
        <taxon>PACMAD clade</taxon>
        <taxon>Panicoideae</taxon>
        <taxon>Panicodae</taxon>
        <taxon>Paniceae</taxon>
        <taxon>Panicinae</taxon>
        <taxon>Panicum</taxon>
        <taxon>Panicum sect. Hiantes</taxon>
    </lineage>
</organism>
<dbReference type="Proteomes" id="UP000823388">
    <property type="component" value="Chromosome 7N"/>
</dbReference>
<proteinExistence type="predicted"/>
<dbReference type="AlphaFoldDB" id="A0A8T0Q4M0"/>
<gene>
    <name evidence="2" type="ORF">PVAP13_7NG158617</name>
</gene>
<evidence type="ECO:0000256" key="1">
    <source>
        <dbReference type="SAM" id="MobiDB-lite"/>
    </source>
</evidence>
<sequence>MHTIFSFRKTCAKNFQCNQTRPISVPHQPPPRYIRRSPHLAPNFPSRISSAPRRSGSRLLLPLPVVVVLLLPPPPLRPNLARPGSSWIGGAGAGAGHWRRGPAGSSRTGGGASPEANLAWSLLPCRAWEGRGAREWAESSGCVACPGSHLFELRWMHL</sequence>
<accession>A0A8T0Q4M0</accession>
<protein>
    <submittedName>
        <fullName evidence="2">Uncharacterized protein</fullName>
    </submittedName>
</protein>
<evidence type="ECO:0000313" key="2">
    <source>
        <dbReference type="EMBL" id="KAG2566006.1"/>
    </source>
</evidence>
<keyword evidence="3" id="KW-1185">Reference proteome</keyword>
<dbReference type="EMBL" id="CM029050">
    <property type="protein sequence ID" value="KAG2566006.1"/>
    <property type="molecule type" value="Genomic_DNA"/>
</dbReference>
<name>A0A8T0Q4M0_PANVG</name>
<evidence type="ECO:0000313" key="3">
    <source>
        <dbReference type="Proteomes" id="UP000823388"/>
    </source>
</evidence>
<comment type="caution">
    <text evidence="2">The sequence shown here is derived from an EMBL/GenBank/DDBJ whole genome shotgun (WGS) entry which is preliminary data.</text>
</comment>